<dbReference type="AlphaFoldDB" id="A0A3S3Q9Z0"/>
<dbReference type="OrthoDB" id="1373240at2"/>
<reference evidence="2 3" key="1">
    <citation type="submission" date="2019-01" db="EMBL/GenBank/DDBJ databases">
        <title>Flavobacterium sp. nov.,isolated from freshwater.</title>
        <authorList>
            <person name="Zhang R."/>
            <person name="Du Z.-J."/>
        </authorList>
    </citation>
    <scope>NUCLEOTIDE SEQUENCE [LARGE SCALE GENOMIC DNA]</scope>
    <source>
        <strain evidence="2 3">1E403</strain>
    </source>
</reference>
<feature type="compositionally biased region" description="Basic and acidic residues" evidence="1">
    <location>
        <begin position="54"/>
        <end position="67"/>
    </location>
</feature>
<feature type="compositionally biased region" description="Basic and acidic residues" evidence="1">
    <location>
        <begin position="7"/>
        <end position="42"/>
    </location>
</feature>
<evidence type="ECO:0000313" key="2">
    <source>
        <dbReference type="EMBL" id="RWW96677.1"/>
    </source>
</evidence>
<keyword evidence="3" id="KW-1185">Reference proteome</keyword>
<proteinExistence type="predicted"/>
<evidence type="ECO:0000256" key="1">
    <source>
        <dbReference type="SAM" id="MobiDB-lite"/>
    </source>
</evidence>
<dbReference type="Proteomes" id="UP000287527">
    <property type="component" value="Unassembled WGS sequence"/>
</dbReference>
<comment type="caution">
    <text evidence="2">The sequence shown here is derived from an EMBL/GenBank/DDBJ whole genome shotgun (WGS) entry which is preliminary data.</text>
</comment>
<feature type="region of interest" description="Disordered" evidence="1">
    <location>
        <begin position="1"/>
        <end position="79"/>
    </location>
</feature>
<dbReference type="RefSeq" id="WP_128390580.1">
    <property type="nucleotide sequence ID" value="NZ_SBII01000010.1"/>
</dbReference>
<feature type="compositionally biased region" description="Polar residues" evidence="1">
    <location>
        <begin position="70"/>
        <end position="79"/>
    </location>
</feature>
<protein>
    <submittedName>
        <fullName evidence="2">Uncharacterized protein</fullName>
    </submittedName>
</protein>
<accession>A0A3S3Q9Z0</accession>
<name>A0A3S3Q9Z0_9FLAO</name>
<evidence type="ECO:0000313" key="3">
    <source>
        <dbReference type="Proteomes" id="UP000287527"/>
    </source>
</evidence>
<organism evidence="2 3">
    <name type="scientific">Flavobacterium cerinum</name>
    <dbReference type="NCBI Taxonomy" id="2502784"/>
    <lineage>
        <taxon>Bacteria</taxon>
        <taxon>Pseudomonadati</taxon>
        <taxon>Bacteroidota</taxon>
        <taxon>Flavobacteriia</taxon>
        <taxon>Flavobacteriales</taxon>
        <taxon>Flavobacteriaceae</taxon>
        <taxon>Flavobacterium</taxon>
    </lineage>
</organism>
<dbReference type="EMBL" id="SBII01000010">
    <property type="protein sequence ID" value="RWW96677.1"/>
    <property type="molecule type" value="Genomic_DNA"/>
</dbReference>
<sequence length="79" mass="9356">MENSNQDQDHKEGHIERAKLERTTHNPNPERDNTGNWDEKAHLSRNIQKNNTQNERRNLNPDQEKRTGSVLKNKQNTQK</sequence>
<gene>
    <name evidence="2" type="ORF">EPI11_13855</name>
</gene>